<evidence type="ECO:0000256" key="1">
    <source>
        <dbReference type="ARBA" id="ARBA00004496"/>
    </source>
</evidence>
<feature type="compositionally biased region" description="Basic and acidic residues" evidence="8">
    <location>
        <begin position="153"/>
        <end position="162"/>
    </location>
</feature>
<dbReference type="InterPro" id="IPR001313">
    <property type="entry name" value="Pumilio_RNA-bd_rpt"/>
</dbReference>
<dbReference type="PANTHER" id="PTHR12537">
    <property type="entry name" value="RNA BINDING PROTEIN PUMILIO-RELATED"/>
    <property type="match status" value="1"/>
</dbReference>
<sequence length="976" mass="107294">MATENPMRIVDSDGAGKWSPSRATASFASASAVTDELGLLLRGHAVDRNRSSITPNRSGSAPPSIEGSFAAFGDLINKQPVPNSSSTALSSAIGNSHSEVLQQDDSLYSIYLNSDLNAMVHPHTITRSNMHLALQNAYNPGSSLSTHEEESEGDRSPNRASDDGVGIVLEQNMLSSIGRHKSLVDLIQADFPRTPSPVFSHNIAPGPTEKAFNHDIQNLALDSLSIEASEPREPKSSTGSTSKIDLPRGSISTKEPPAASVPIYSSLDTSGGSIAEHKDEPTHKDAYFASDRVSGGNTESDAFKCVDRVESDQDKQGVEFDEKHELHMQSTHSQHAAGYHVPRSPVQGPGPQSFNNYSAPQGRVEMQAHLHSPSGHPPFYTTTAAYMAPANSFYTNFNTSGVYSPQYSGYAMGSSYLPPYLPGYPPHTGFPYHFNANPGQSFVGQSAGVPTGENISKGSVVQNLNRFYGQPGLTIQPPFPDPLSMQYFQGVVQDPYGASLQYNQLPSPGMVSKPVDSFTLLNDPNSVYHAGDQKFQLTPSGSVSIQSPTKMRIPSSSYLSSPTGLGFVPQFQSSPLGSPVMPDSPVGGPSLLGKRYDVGFSQNSAKDVGSYPRWQGQRGADGINDHRKHSFLEELKASSARRIDLSDIVGRIVEFSVDQHGSRFIQQKLENCSVEEKELVFKEVLPHASKLMTDVFGNYVIQKFFEYGTFEQRKELASQLSRQMLPLSLQMYGCRVIQKALEVIEVDQKTELVLELDGHVMRCVRDQNGNHVVQKCIECVPPEKIDFIISAFRGQVAALSTHPYGCRVIQRVLEHCSDDLCCRPIVDEIMESAYDLAHDQYGNYVTQHVLERGKPFERSQIIQKLYGRIVSMSQHKYASNVVEKCLEYGDTTECDCLIEEILAQPEDGDNLLMMMKDQYANYVVQKIIDISNENQRERLLNCIQLHLVALKKYTYGKHIVARFEQLTGEDNGSSEA</sequence>
<evidence type="ECO:0000256" key="8">
    <source>
        <dbReference type="SAM" id="MobiDB-lite"/>
    </source>
</evidence>
<dbReference type="GO" id="GO:0003729">
    <property type="term" value="F:mRNA binding"/>
    <property type="evidence" value="ECO:0007669"/>
    <property type="project" value="UniProtKB-ARBA"/>
</dbReference>
<dbReference type="FunFam" id="1.25.10.10:FF:000004">
    <property type="entry name" value="Pumilio homolog 1 isoform 2"/>
    <property type="match status" value="1"/>
</dbReference>
<comment type="caution">
    <text evidence="10">The sequence shown here is derived from an EMBL/GenBank/DDBJ whole genome shotgun (WGS) entry which is preliminary data.</text>
</comment>
<gene>
    <name evidence="10" type="ORF">AAHA92_19665</name>
</gene>
<feature type="repeat" description="Pumilio" evidence="7">
    <location>
        <begin position="864"/>
        <end position="899"/>
    </location>
</feature>
<protein>
    <submittedName>
        <fullName evidence="10">Pumilio 5-like</fullName>
    </submittedName>
</protein>
<feature type="region of interest" description="Disordered" evidence="8">
    <location>
        <begin position="137"/>
        <end position="164"/>
    </location>
</feature>
<dbReference type="PROSITE" id="PS50303">
    <property type="entry name" value="PUM_HD"/>
    <property type="match status" value="1"/>
</dbReference>
<evidence type="ECO:0000256" key="2">
    <source>
        <dbReference type="ARBA" id="ARBA00022490"/>
    </source>
</evidence>
<comment type="function">
    <text evidence="6">Sequence-specific RNA-binding protein that regulates translation and mRNA stability by binding the 3'-UTR of target mRNAs. Binds the APUM-binding elements (APBEs) in the 3'-UTR mRNA sequence of CLV1, PNH, WUS and FAS2.</text>
</comment>
<dbReference type="EMBL" id="JBEAFC010000007">
    <property type="protein sequence ID" value="KAL1551876.1"/>
    <property type="molecule type" value="Genomic_DNA"/>
</dbReference>
<feature type="region of interest" description="Disordered" evidence="8">
    <location>
        <begin position="228"/>
        <end position="264"/>
    </location>
</feature>
<evidence type="ECO:0000256" key="3">
    <source>
        <dbReference type="ARBA" id="ARBA00022737"/>
    </source>
</evidence>
<feature type="repeat" description="Pumilio" evidence="7">
    <location>
        <begin position="900"/>
        <end position="941"/>
    </location>
</feature>
<feature type="repeat" description="Pumilio" evidence="7">
    <location>
        <begin position="791"/>
        <end position="827"/>
    </location>
</feature>
<feature type="region of interest" description="Disordered" evidence="8">
    <location>
        <begin position="334"/>
        <end position="359"/>
    </location>
</feature>
<dbReference type="InterPro" id="IPR033133">
    <property type="entry name" value="PUM-HD"/>
</dbReference>
<keyword evidence="11" id="KW-1185">Reference proteome</keyword>
<reference evidence="10 11" key="1">
    <citation type="submission" date="2024-06" db="EMBL/GenBank/DDBJ databases">
        <title>A chromosome level genome sequence of Diviner's sage (Salvia divinorum).</title>
        <authorList>
            <person name="Ford S.A."/>
            <person name="Ro D.-K."/>
            <person name="Ness R.W."/>
            <person name="Phillips M.A."/>
        </authorList>
    </citation>
    <scope>NUCLEOTIDE SEQUENCE [LARGE SCALE GENOMIC DNA]</scope>
    <source>
        <strain evidence="10">SAF-2024a</strain>
        <tissue evidence="10">Leaf</tissue>
    </source>
</reference>
<dbReference type="InterPro" id="IPR016024">
    <property type="entry name" value="ARM-type_fold"/>
</dbReference>
<feature type="repeat" description="Pumilio" evidence="7">
    <location>
        <begin position="683"/>
        <end position="718"/>
    </location>
</feature>
<dbReference type="SMART" id="SM00025">
    <property type="entry name" value="Pumilio"/>
    <property type="match status" value="8"/>
</dbReference>
<keyword evidence="4" id="KW-0810">Translation regulation</keyword>
<dbReference type="PANTHER" id="PTHR12537:SF119">
    <property type="entry name" value="PUMILIO HOMOLOG 6, CHLOROPLASTIC"/>
    <property type="match status" value="1"/>
</dbReference>
<proteinExistence type="predicted"/>
<keyword evidence="2" id="KW-0963">Cytoplasm</keyword>
<dbReference type="GO" id="GO:0006417">
    <property type="term" value="P:regulation of translation"/>
    <property type="evidence" value="ECO:0007669"/>
    <property type="project" value="UniProtKB-KW"/>
</dbReference>
<dbReference type="PROSITE" id="PS50302">
    <property type="entry name" value="PUM"/>
    <property type="match status" value="7"/>
</dbReference>
<evidence type="ECO:0000256" key="7">
    <source>
        <dbReference type="PROSITE-ProRule" id="PRU00317"/>
    </source>
</evidence>
<feature type="region of interest" description="Disordered" evidence="8">
    <location>
        <begin position="1"/>
        <end position="20"/>
    </location>
</feature>
<name>A0ABD1HAA6_SALDI</name>
<evidence type="ECO:0000259" key="9">
    <source>
        <dbReference type="PROSITE" id="PS50303"/>
    </source>
</evidence>
<dbReference type="InterPro" id="IPR033712">
    <property type="entry name" value="Pumilio_RNA-bd"/>
</dbReference>
<accession>A0ABD1HAA6</accession>
<feature type="repeat" description="Pumilio" evidence="7">
    <location>
        <begin position="647"/>
        <end position="682"/>
    </location>
</feature>
<dbReference type="SUPFAM" id="SSF48371">
    <property type="entry name" value="ARM repeat"/>
    <property type="match status" value="1"/>
</dbReference>
<evidence type="ECO:0000256" key="5">
    <source>
        <dbReference type="ARBA" id="ARBA00022884"/>
    </source>
</evidence>
<comment type="subcellular location">
    <subcellularLocation>
        <location evidence="1">Cytoplasm</location>
    </subcellularLocation>
</comment>
<dbReference type="InterPro" id="IPR011989">
    <property type="entry name" value="ARM-like"/>
</dbReference>
<dbReference type="Proteomes" id="UP001567538">
    <property type="component" value="Unassembled WGS sequence"/>
</dbReference>
<dbReference type="Pfam" id="PF00806">
    <property type="entry name" value="PUF"/>
    <property type="match status" value="8"/>
</dbReference>
<feature type="domain" description="PUM-HD" evidence="9">
    <location>
        <begin position="627"/>
        <end position="967"/>
    </location>
</feature>
<evidence type="ECO:0000256" key="6">
    <source>
        <dbReference type="ARBA" id="ARBA00055193"/>
    </source>
</evidence>
<evidence type="ECO:0000256" key="4">
    <source>
        <dbReference type="ARBA" id="ARBA00022845"/>
    </source>
</evidence>
<feature type="repeat" description="Pumilio" evidence="7">
    <location>
        <begin position="828"/>
        <end position="863"/>
    </location>
</feature>
<keyword evidence="3" id="KW-0677">Repeat</keyword>
<dbReference type="CDD" id="cd07920">
    <property type="entry name" value="Pumilio"/>
    <property type="match status" value="1"/>
</dbReference>
<evidence type="ECO:0000313" key="11">
    <source>
        <dbReference type="Proteomes" id="UP001567538"/>
    </source>
</evidence>
<feature type="repeat" description="Pumilio" evidence="7">
    <location>
        <begin position="719"/>
        <end position="755"/>
    </location>
</feature>
<feature type="compositionally biased region" description="Polar residues" evidence="8">
    <location>
        <begin position="350"/>
        <end position="359"/>
    </location>
</feature>
<keyword evidence="5" id="KW-0694">RNA-binding</keyword>
<dbReference type="GO" id="GO:0005737">
    <property type="term" value="C:cytoplasm"/>
    <property type="evidence" value="ECO:0007669"/>
    <property type="project" value="UniProtKB-SubCell"/>
</dbReference>
<dbReference type="Gene3D" id="1.25.10.10">
    <property type="entry name" value="Leucine-rich Repeat Variant"/>
    <property type="match status" value="1"/>
</dbReference>
<evidence type="ECO:0000313" key="10">
    <source>
        <dbReference type="EMBL" id="KAL1551876.1"/>
    </source>
</evidence>
<dbReference type="AlphaFoldDB" id="A0ABD1HAA6"/>
<organism evidence="10 11">
    <name type="scientific">Salvia divinorum</name>
    <name type="common">Maria pastora</name>
    <name type="synonym">Diviner's sage</name>
    <dbReference type="NCBI Taxonomy" id="28513"/>
    <lineage>
        <taxon>Eukaryota</taxon>
        <taxon>Viridiplantae</taxon>
        <taxon>Streptophyta</taxon>
        <taxon>Embryophyta</taxon>
        <taxon>Tracheophyta</taxon>
        <taxon>Spermatophyta</taxon>
        <taxon>Magnoliopsida</taxon>
        <taxon>eudicotyledons</taxon>
        <taxon>Gunneridae</taxon>
        <taxon>Pentapetalae</taxon>
        <taxon>asterids</taxon>
        <taxon>lamiids</taxon>
        <taxon>Lamiales</taxon>
        <taxon>Lamiaceae</taxon>
        <taxon>Nepetoideae</taxon>
        <taxon>Mentheae</taxon>
        <taxon>Salviinae</taxon>
        <taxon>Salvia</taxon>
        <taxon>Salvia subgen. Calosphace</taxon>
    </lineage>
</organism>